<dbReference type="RefSeq" id="WP_146690127.1">
    <property type="nucleotide sequence ID" value="NZ_LT629750.1"/>
</dbReference>
<feature type="transmembrane region" description="Helical" evidence="1">
    <location>
        <begin position="42"/>
        <end position="68"/>
    </location>
</feature>
<name>A0A1H2AQC7_9BRAD</name>
<dbReference type="AlphaFoldDB" id="A0A1H2AQC7"/>
<evidence type="ECO:0000313" key="3">
    <source>
        <dbReference type="Proteomes" id="UP000243904"/>
    </source>
</evidence>
<evidence type="ECO:0000256" key="1">
    <source>
        <dbReference type="SAM" id="Phobius"/>
    </source>
</evidence>
<dbReference type="Pfam" id="PF07332">
    <property type="entry name" value="Phage_holin_3_6"/>
    <property type="match status" value="1"/>
</dbReference>
<reference evidence="3" key="1">
    <citation type="submission" date="2016-10" db="EMBL/GenBank/DDBJ databases">
        <authorList>
            <person name="Varghese N."/>
            <person name="Submissions S."/>
        </authorList>
    </citation>
    <scope>NUCLEOTIDE SEQUENCE [LARGE SCALE GENOMIC DNA]</scope>
    <source>
        <strain evidence="3">GAS369</strain>
    </source>
</reference>
<dbReference type="EMBL" id="LT629750">
    <property type="protein sequence ID" value="SDT48111.1"/>
    <property type="molecule type" value="Genomic_DNA"/>
</dbReference>
<feature type="transmembrane region" description="Helical" evidence="1">
    <location>
        <begin position="80"/>
        <end position="101"/>
    </location>
</feature>
<keyword evidence="1" id="KW-0812">Transmembrane</keyword>
<evidence type="ECO:0000313" key="2">
    <source>
        <dbReference type="EMBL" id="SDT48111.1"/>
    </source>
</evidence>
<protein>
    <submittedName>
        <fullName evidence="2">Putative Holin-X, holin superfamily III</fullName>
    </submittedName>
</protein>
<dbReference type="InterPro" id="IPR009937">
    <property type="entry name" value="Phage_holin_3_6"/>
</dbReference>
<keyword evidence="3" id="KW-1185">Reference proteome</keyword>
<dbReference type="Proteomes" id="UP000243904">
    <property type="component" value="Chromosome I"/>
</dbReference>
<keyword evidence="1" id="KW-1133">Transmembrane helix</keyword>
<keyword evidence="1" id="KW-0472">Membrane</keyword>
<proteinExistence type="predicted"/>
<sequence>MLAPSSDLLRAGVGLKLNQIKLAIRSYLRDRTNQATGTVTSYAVATGLFAVAGIFLIAACFVGITALFRWVEINYGLFDAFGVVGALLLLIAAICAALAAVKLKRPSPHFPSLTSRLRVAVSGTVADPDKIEALLPSSAPQPRLNRHQRKTQAAAAWNNRDVRTGLILMATLLGWAAARRRRARRM</sequence>
<gene>
    <name evidence="2" type="ORF">SAMN05444158_6367</name>
</gene>
<accession>A0A1H2AQC7</accession>
<organism evidence="2 3">
    <name type="scientific">Bradyrhizobium canariense</name>
    <dbReference type="NCBI Taxonomy" id="255045"/>
    <lineage>
        <taxon>Bacteria</taxon>
        <taxon>Pseudomonadati</taxon>
        <taxon>Pseudomonadota</taxon>
        <taxon>Alphaproteobacteria</taxon>
        <taxon>Hyphomicrobiales</taxon>
        <taxon>Nitrobacteraceae</taxon>
        <taxon>Bradyrhizobium</taxon>
    </lineage>
</organism>